<dbReference type="GO" id="GO:0008764">
    <property type="term" value="F:UDP-N-acetylmuramoylalanine-D-glutamate ligase activity"/>
    <property type="evidence" value="ECO:0007669"/>
    <property type="project" value="UniProtKB-UniRule"/>
</dbReference>
<dbReference type="GO" id="GO:0009252">
    <property type="term" value="P:peptidoglycan biosynthetic process"/>
    <property type="evidence" value="ECO:0007669"/>
    <property type="project" value="UniProtKB-UniRule"/>
</dbReference>
<keyword evidence="7 8" id="KW-0132">Cell division</keyword>
<feature type="domain" description="Mur ligase central" evidence="10">
    <location>
        <begin position="119"/>
        <end position="297"/>
    </location>
</feature>
<comment type="function">
    <text evidence="7 8">Cell wall formation. Catalyzes the addition of glutamate to the nucleotide precursor UDP-N-acetylmuramoyl-L-alanine (UMA).</text>
</comment>
<feature type="binding site" evidence="7">
    <location>
        <begin position="121"/>
        <end position="127"/>
    </location>
    <ligand>
        <name>ATP</name>
        <dbReference type="ChEBI" id="CHEBI:30616"/>
    </ligand>
</feature>
<evidence type="ECO:0000256" key="1">
    <source>
        <dbReference type="ARBA" id="ARBA00004496"/>
    </source>
</evidence>
<dbReference type="SUPFAM" id="SSF51735">
    <property type="entry name" value="NAD(P)-binding Rossmann-fold domains"/>
    <property type="match status" value="1"/>
</dbReference>
<keyword evidence="4 7" id="KW-0436">Ligase</keyword>
<sequence>MTPVTVFSGRDVAVFGLGGSGLVSAQALKTGGARVSCWDDVEASREKARAAGLDIVDLKRADWNGFAALVLAPGVPLTHPQPHWTVVEAKKAGIEIIGDIELFCRQRRKTASKSPFVAITGTNGKSTTTALVAHLYRSFGFQVEVGGNIGTPVLALPPPQDNRVHVVECSSFQIDLSPSIDPLVGVLLNVTPDHLDRHGDMGNYAAIKARLARGADHSVIGVDDDITRGIADEIAKEGRQTTLVSVTRPQIENGVVLEGTRLVRRVHGRSTPIADLAGIHSLRGAHNGQNAAAAVAALGPLGEDLESVEKGLRSFPGLVHRLEEIGQCGKVLFINDSKATNADAAEKALLSFDKVFWILGGRAKQGGIEPLRSLFPKVAKGYLIGEASEAFATTIGGAFPFEFCGDLETAIPKAARDAQDSALEQSVVLLSPACASFDQFPDFEKRGDRFREIVAALLAAEMKV</sequence>
<dbReference type="Proteomes" id="UP000198755">
    <property type="component" value="Unassembled WGS sequence"/>
</dbReference>
<gene>
    <name evidence="7" type="primary">murD</name>
    <name evidence="11" type="ORF">SAMN05444581_11539</name>
</gene>
<evidence type="ECO:0000256" key="5">
    <source>
        <dbReference type="ARBA" id="ARBA00022741"/>
    </source>
</evidence>
<dbReference type="InterPro" id="IPR036565">
    <property type="entry name" value="Mur-like_cat_sf"/>
</dbReference>
<dbReference type="UniPathway" id="UPA00219"/>
<feature type="domain" description="Mur ligase C-terminal" evidence="9">
    <location>
        <begin position="320"/>
        <end position="434"/>
    </location>
</feature>
<dbReference type="InterPro" id="IPR036291">
    <property type="entry name" value="NAD(P)-bd_dom_sf"/>
</dbReference>
<dbReference type="GO" id="GO:0071555">
    <property type="term" value="P:cell wall organization"/>
    <property type="evidence" value="ECO:0007669"/>
    <property type="project" value="UniProtKB-KW"/>
</dbReference>
<evidence type="ECO:0000256" key="2">
    <source>
        <dbReference type="ARBA" id="ARBA00004752"/>
    </source>
</evidence>
<evidence type="ECO:0000256" key="4">
    <source>
        <dbReference type="ARBA" id="ARBA00022598"/>
    </source>
</evidence>
<dbReference type="RefSeq" id="WP_091685122.1">
    <property type="nucleotide sequence ID" value="NZ_FOSN01000015.1"/>
</dbReference>
<dbReference type="GO" id="GO:0005524">
    <property type="term" value="F:ATP binding"/>
    <property type="evidence" value="ECO:0007669"/>
    <property type="project" value="UniProtKB-UniRule"/>
</dbReference>
<keyword evidence="6 7" id="KW-0067">ATP-binding</keyword>
<dbReference type="InterPro" id="IPR036615">
    <property type="entry name" value="Mur_ligase_C_dom_sf"/>
</dbReference>
<dbReference type="Gene3D" id="3.90.190.20">
    <property type="entry name" value="Mur ligase, C-terminal domain"/>
    <property type="match status" value="1"/>
</dbReference>
<keyword evidence="5 7" id="KW-0547">Nucleotide-binding</keyword>
<name>A0A1I4BKV9_9HYPH</name>
<dbReference type="EMBL" id="FOSN01000015">
    <property type="protein sequence ID" value="SFK68847.1"/>
    <property type="molecule type" value="Genomic_DNA"/>
</dbReference>
<evidence type="ECO:0000259" key="9">
    <source>
        <dbReference type="Pfam" id="PF02875"/>
    </source>
</evidence>
<dbReference type="GO" id="GO:0005737">
    <property type="term" value="C:cytoplasm"/>
    <property type="evidence" value="ECO:0007669"/>
    <property type="project" value="UniProtKB-SubCell"/>
</dbReference>
<keyword evidence="7 8" id="KW-0573">Peptidoglycan synthesis</keyword>
<dbReference type="GO" id="GO:0008360">
    <property type="term" value="P:regulation of cell shape"/>
    <property type="evidence" value="ECO:0007669"/>
    <property type="project" value="UniProtKB-KW"/>
</dbReference>
<dbReference type="PANTHER" id="PTHR43692">
    <property type="entry name" value="UDP-N-ACETYLMURAMOYLALANINE--D-GLUTAMATE LIGASE"/>
    <property type="match status" value="1"/>
</dbReference>
<keyword evidence="7 8" id="KW-0131">Cell cycle</keyword>
<dbReference type="InterPro" id="IPR013221">
    <property type="entry name" value="Mur_ligase_cen"/>
</dbReference>
<dbReference type="InterPro" id="IPR004101">
    <property type="entry name" value="Mur_ligase_C"/>
</dbReference>
<keyword evidence="7 8" id="KW-0961">Cell wall biogenesis/degradation</keyword>
<comment type="catalytic activity">
    <reaction evidence="7 8">
        <text>UDP-N-acetyl-alpha-D-muramoyl-L-alanine + D-glutamate + ATP = UDP-N-acetyl-alpha-D-muramoyl-L-alanyl-D-glutamate + ADP + phosphate + H(+)</text>
        <dbReference type="Rhea" id="RHEA:16429"/>
        <dbReference type="ChEBI" id="CHEBI:15378"/>
        <dbReference type="ChEBI" id="CHEBI:29986"/>
        <dbReference type="ChEBI" id="CHEBI:30616"/>
        <dbReference type="ChEBI" id="CHEBI:43474"/>
        <dbReference type="ChEBI" id="CHEBI:83898"/>
        <dbReference type="ChEBI" id="CHEBI:83900"/>
        <dbReference type="ChEBI" id="CHEBI:456216"/>
        <dbReference type="EC" id="6.3.2.9"/>
    </reaction>
</comment>
<reference evidence="11 12" key="1">
    <citation type="submission" date="2016-10" db="EMBL/GenBank/DDBJ databases">
        <authorList>
            <person name="de Groot N.N."/>
        </authorList>
    </citation>
    <scope>NUCLEOTIDE SEQUENCE [LARGE SCALE GENOMIC DNA]</scope>
    <source>
        <strain evidence="11 12">NE2</strain>
    </source>
</reference>
<comment type="pathway">
    <text evidence="2 7 8">Cell wall biogenesis; peptidoglycan biosynthesis.</text>
</comment>
<keyword evidence="12" id="KW-1185">Reference proteome</keyword>
<protein>
    <recommendedName>
        <fullName evidence="7 8">UDP-N-acetylmuramoylalanine--D-glutamate ligase</fullName>
        <ecNumber evidence="7 8">6.3.2.9</ecNumber>
    </recommendedName>
    <alternativeName>
        <fullName evidence="7">D-glutamic acid-adding enzyme</fullName>
    </alternativeName>
    <alternativeName>
        <fullName evidence="7">UDP-N-acetylmuramoyl-L-alanyl-D-glutamate synthetase</fullName>
    </alternativeName>
</protein>
<dbReference type="Pfam" id="PF08245">
    <property type="entry name" value="Mur_ligase_M"/>
    <property type="match status" value="1"/>
</dbReference>
<evidence type="ECO:0000313" key="11">
    <source>
        <dbReference type="EMBL" id="SFK68847.1"/>
    </source>
</evidence>
<dbReference type="Pfam" id="PF02875">
    <property type="entry name" value="Mur_ligase_C"/>
    <property type="match status" value="1"/>
</dbReference>
<dbReference type="InterPro" id="IPR005762">
    <property type="entry name" value="MurD"/>
</dbReference>
<dbReference type="GO" id="GO:0051301">
    <property type="term" value="P:cell division"/>
    <property type="evidence" value="ECO:0007669"/>
    <property type="project" value="UniProtKB-KW"/>
</dbReference>
<comment type="subcellular location">
    <subcellularLocation>
        <location evidence="1 7 8">Cytoplasm</location>
    </subcellularLocation>
</comment>
<dbReference type="EC" id="6.3.2.9" evidence="7 8"/>
<dbReference type="OrthoDB" id="9809796at2"/>
<evidence type="ECO:0000256" key="3">
    <source>
        <dbReference type="ARBA" id="ARBA00022490"/>
    </source>
</evidence>
<proteinExistence type="inferred from homology"/>
<evidence type="ECO:0000256" key="8">
    <source>
        <dbReference type="RuleBase" id="RU003664"/>
    </source>
</evidence>
<dbReference type="PANTHER" id="PTHR43692:SF1">
    <property type="entry name" value="UDP-N-ACETYLMURAMOYLALANINE--D-GLUTAMATE LIGASE"/>
    <property type="match status" value="1"/>
</dbReference>
<dbReference type="STRING" id="1612308.SAMN05444581_11539"/>
<dbReference type="NCBIfam" id="TIGR01087">
    <property type="entry name" value="murD"/>
    <property type="match status" value="1"/>
</dbReference>
<evidence type="ECO:0000259" key="10">
    <source>
        <dbReference type="Pfam" id="PF08245"/>
    </source>
</evidence>
<dbReference type="Gene3D" id="3.40.50.720">
    <property type="entry name" value="NAD(P)-binding Rossmann-like Domain"/>
    <property type="match status" value="1"/>
</dbReference>
<dbReference type="AlphaFoldDB" id="A0A1I4BKV9"/>
<organism evidence="11 12">
    <name type="scientific">Methylocapsa palsarum</name>
    <dbReference type="NCBI Taxonomy" id="1612308"/>
    <lineage>
        <taxon>Bacteria</taxon>
        <taxon>Pseudomonadati</taxon>
        <taxon>Pseudomonadota</taxon>
        <taxon>Alphaproteobacteria</taxon>
        <taxon>Hyphomicrobiales</taxon>
        <taxon>Beijerinckiaceae</taxon>
        <taxon>Methylocapsa</taxon>
    </lineage>
</organism>
<dbReference type="SUPFAM" id="SSF53244">
    <property type="entry name" value="MurD-like peptide ligases, peptide-binding domain"/>
    <property type="match status" value="1"/>
</dbReference>
<dbReference type="HAMAP" id="MF_00639">
    <property type="entry name" value="MurD"/>
    <property type="match status" value="1"/>
</dbReference>
<evidence type="ECO:0000313" key="12">
    <source>
        <dbReference type="Proteomes" id="UP000198755"/>
    </source>
</evidence>
<evidence type="ECO:0000256" key="7">
    <source>
        <dbReference type="HAMAP-Rule" id="MF_00639"/>
    </source>
</evidence>
<comment type="similarity">
    <text evidence="7">Belongs to the MurCDEF family.</text>
</comment>
<accession>A0A1I4BKV9</accession>
<keyword evidence="7 8" id="KW-0133">Cell shape</keyword>
<dbReference type="Gene3D" id="3.40.1190.10">
    <property type="entry name" value="Mur-like, catalytic domain"/>
    <property type="match status" value="1"/>
</dbReference>
<dbReference type="SUPFAM" id="SSF53623">
    <property type="entry name" value="MurD-like peptide ligases, catalytic domain"/>
    <property type="match status" value="1"/>
</dbReference>
<evidence type="ECO:0000256" key="6">
    <source>
        <dbReference type="ARBA" id="ARBA00022840"/>
    </source>
</evidence>
<keyword evidence="3 7" id="KW-0963">Cytoplasm</keyword>